<dbReference type="FunFam" id="1.10.472.80:FF:000038">
    <property type="entry name" value="TBC1 domain family member 5"/>
    <property type="match status" value="1"/>
</dbReference>
<dbReference type="EMBL" id="JAKELL010000001">
    <property type="protein sequence ID" value="KAH9001554.1"/>
    <property type="molecule type" value="Genomic_DNA"/>
</dbReference>
<dbReference type="Pfam" id="PF00566">
    <property type="entry name" value="RabGAP-TBC"/>
    <property type="match status" value="2"/>
</dbReference>
<dbReference type="Proteomes" id="UP001201163">
    <property type="component" value="Unassembled WGS sequence"/>
</dbReference>
<accession>A0AAD4QFW1</accession>
<feature type="region of interest" description="Disordered" evidence="2">
    <location>
        <begin position="442"/>
        <end position="486"/>
    </location>
</feature>
<dbReference type="PROSITE" id="PS50086">
    <property type="entry name" value="TBC_RABGAP"/>
    <property type="match status" value="1"/>
</dbReference>
<gene>
    <name evidence="4" type="ORF">EDB92DRAFT_1827334</name>
</gene>
<dbReference type="GO" id="GO:0005096">
    <property type="term" value="F:GTPase activator activity"/>
    <property type="evidence" value="ECO:0007669"/>
    <property type="project" value="UniProtKB-KW"/>
</dbReference>
<feature type="region of interest" description="Disordered" evidence="2">
    <location>
        <begin position="632"/>
        <end position="708"/>
    </location>
</feature>
<dbReference type="SMART" id="SM00164">
    <property type="entry name" value="TBC"/>
    <property type="match status" value="1"/>
</dbReference>
<evidence type="ECO:0000313" key="5">
    <source>
        <dbReference type="Proteomes" id="UP001201163"/>
    </source>
</evidence>
<feature type="compositionally biased region" description="Polar residues" evidence="2">
    <location>
        <begin position="649"/>
        <end position="663"/>
    </location>
</feature>
<keyword evidence="5" id="KW-1185">Reference proteome</keyword>
<sequence>MAAQGDGEETHTRPSTAALKSSYDHLFNCGLSISKIKDAALAGRLFDLDESNSFESSGVPGRSLAWKIFLIPVDPIHPQPELPPDPTSYRRALSLSRKQFTDLLLEKMRAPDGSYEDGFVVPGGEKLPTRTEQPGNLERNNPLSLHDENPWREWFATVELRKTIAQDVERTFPDIGYFRAPEVQSQLASILFLYAVLHPNVGYRQGMHELLAPIYYAIDFDSLPDTSESDDFSELCARRWVAADAWALFDYVMSGAGQWYEWRESPQRQVPAVAGLVHLNGQGSTAPHVTPILHACNRVQGELLKSVDPVLWGRLQAEGIEPQMYGIRWLRLLFTREFNIHDAMVLWDGLFAVDPSLDVALWICVAMLIRIRNQLIPSDYSGQLTCLLRYSSTLPAVSTASAAPHHTALLIRQALTLQMSPTPAAGASIVFENYSLLNLPTEVPEPPLATPRRRTGGRRKSASETRAARDTGPGSRGSLGRAGSGQLNLPEFAKGLLDRGEALGINKTFMNAVSEIKKNLPDLAANLVRTPAHGVAYAAYPLTDERPPEERPPWEPRTRFEVERDITQLRSVQRTLGASVSWIVDTLLLDGNTDQSEERAKKVRENKREALEALAYVRDVLINGSTDVDEERLMSEEEFKKRRKAQQEHAATSTEEPRSSFNENVIPAPPVSRSAAPIPRANAPRPRAVASHSVVPSPPSSSFDSSRLGGSIGARATAFTVTPAVQEGKSRAPWNHTRSHFSSPSGGFSAEVPSLAPLPRASTGLSSPAAVVQVQNPQPTQTPPSRLHDPLGVLP</sequence>
<dbReference type="FunFam" id="1.10.8.270:FF:000011">
    <property type="entry name" value="TBC1 domain family member 5"/>
    <property type="match status" value="1"/>
</dbReference>
<feature type="compositionally biased region" description="Low complexity" evidence="2">
    <location>
        <begin position="672"/>
        <end position="706"/>
    </location>
</feature>
<evidence type="ECO:0000256" key="1">
    <source>
        <dbReference type="ARBA" id="ARBA00022468"/>
    </source>
</evidence>
<keyword evidence="1" id="KW-0343">GTPase activation</keyword>
<name>A0AAD4QFW1_9AGAM</name>
<organism evidence="4 5">
    <name type="scientific">Lactarius akahatsu</name>
    <dbReference type="NCBI Taxonomy" id="416441"/>
    <lineage>
        <taxon>Eukaryota</taxon>
        <taxon>Fungi</taxon>
        <taxon>Dikarya</taxon>
        <taxon>Basidiomycota</taxon>
        <taxon>Agaricomycotina</taxon>
        <taxon>Agaricomycetes</taxon>
        <taxon>Russulales</taxon>
        <taxon>Russulaceae</taxon>
        <taxon>Lactarius</taxon>
    </lineage>
</organism>
<reference evidence="4" key="1">
    <citation type="submission" date="2022-01" db="EMBL/GenBank/DDBJ databases">
        <title>Comparative genomics reveals a dynamic genome evolution in the ectomycorrhizal milk-cap (Lactarius) mushrooms.</title>
        <authorList>
            <consortium name="DOE Joint Genome Institute"/>
            <person name="Lebreton A."/>
            <person name="Tang N."/>
            <person name="Kuo A."/>
            <person name="LaButti K."/>
            <person name="Drula E."/>
            <person name="Barry K."/>
            <person name="Clum A."/>
            <person name="Lipzen A."/>
            <person name="Mousain D."/>
            <person name="Ng V."/>
            <person name="Wang R."/>
            <person name="Wang X."/>
            <person name="Dai Y."/>
            <person name="Henrissat B."/>
            <person name="Grigoriev I.V."/>
            <person name="Guerin-Laguette A."/>
            <person name="Yu F."/>
            <person name="Martin F.M."/>
        </authorList>
    </citation>
    <scope>NUCLEOTIDE SEQUENCE</scope>
    <source>
        <strain evidence="4">QP</strain>
    </source>
</reference>
<feature type="compositionally biased region" description="Basic residues" evidence="2">
    <location>
        <begin position="451"/>
        <end position="460"/>
    </location>
</feature>
<dbReference type="InterPro" id="IPR035969">
    <property type="entry name" value="Rab-GAP_TBC_sf"/>
</dbReference>
<feature type="compositionally biased region" description="Low complexity" evidence="2">
    <location>
        <begin position="768"/>
        <end position="779"/>
    </location>
</feature>
<feature type="compositionally biased region" description="Gly residues" evidence="2">
    <location>
        <begin position="474"/>
        <end position="483"/>
    </location>
</feature>
<evidence type="ECO:0000259" key="3">
    <source>
        <dbReference type="PROSITE" id="PS50086"/>
    </source>
</evidence>
<dbReference type="Gene3D" id="1.10.472.80">
    <property type="entry name" value="Ypt/Rab-GAP domain of gyp1p, domain 3"/>
    <property type="match status" value="1"/>
</dbReference>
<evidence type="ECO:0000256" key="2">
    <source>
        <dbReference type="SAM" id="MobiDB-lite"/>
    </source>
</evidence>
<dbReference type="InterPro" id="IPR000195">
    <property type="entry name" value="Rab-GAP-TBC_dom"/>
</dbReference>
<dbReference type="SUPFAM" id="SSF47923">
    <property type="entry name" value="Ypt/Rab-GAP domain of gyp1p"/>
    <property type="match status" value="2"/>
</dbReference>
<protein>
    <submittedName>
        <fullName evidence="4">RabGAP/TBC</fullName>
    </submittedName>
</protein>
<dbReference type="AlphaFoldDB" id="A0AAD4QFW1"/>
<feature type="domain" description="Rab-GAP TBC" evidence="3">
    <location>
        <begin position="144"/>
        <end position="354"/>
    </location>
</feature>
<dbReference type="GO" id="GO:0005737">
    <property type="term" value="C:cytoplasm"/>
    <property type="evidence" value="ECO:0007669"/>
    <property type="project" value="UniProtKB-ARBA"/>
</dbReference>
<evidence type="ECO:0000313" key="4">
    <source>
        <dbReference type="EMBL" id="KAH9001554.1"/>
    </source>
</evidence>
<dbReference type="Gene3D" id="1.10.8.270">
    <property type="entry name" value="putative rabgap domain of human tbc1 domain family member 14 like domains"/>
    <property type="match status" value="1"/>
</dbReference>
<dbReference type="PANTHER" id="PTHR22957">
    <property type="entry name" value="TBC1 DOMAIN FAMILY MEMBER GTPASE-ACTIVATING PROTEIN"/>
    <property type="match status" value="1"/>
</dbReference>
<comment type="caution">
    <text evidence="4">The sequence shown here is derived from an EMBL/GenBank/DDBJ whole genome shotgun (WGS) entry which is preliminary data.</text>
</comment>
<proteinExistence type="predicted"/>
<feature type="compositionally biased region" description="Polar residues" evidence="2">
    <location>
        <begin position="130"/>
        <end position="143"/>
    </location>
</feature>
<dbReference type="PANTHER" id="PTHR22957:SF337">
    <property type="entry name" value="TBC1 DOMAIN FAMILY MEMBER 5"/>
    <property type="match status" value="1"/>
</dbReference>
<feature type="region of interest" description="Disordered" evidence="2">
    <location>
        <begin position="727"/>
        <end position="795"/>
    </location>
</feature>
<feature type="region of interest" description="Disordered" evidence="2">
    <location>
        <begin position="119"/>
        <end position="143"/>
    </location>
</feature>